<dbReference type="PANTHER" id="PTHR33376">
    <property type="match status" value="1"/>
</dbReference>
<evidence type="ECO:0000256" key="2">
    <source>
        <dbReference type="ARBA" id="ARBA00022448"/>
    </source>
</evidence>
<feature type="signal peptide" evidence="4">
    <location>
        <begin position="1"/>
        <end position="23"/>
    </location>
</feature>
<feature type="chain" id="PRO_5046311163" evidence="4">
    <location>
        <begin position="24"/>
        <end position="328"/>
    </location>
</feature>
<accession>A0ABT3HF44</accession>
<dbReference type="Gene3D" id="3.40.190.170">
    <property type="entry name" value="Bacterial extracellular solute-binding protein, family 7"/>
    <property type="match status" value="1"/>
</dbReference>
<dbReference type="Proteomes" id="UP001209755">
    <property type="component" value="Unassembled WGS sequence"/>
</dbReference>
<proteinExistence type="inferred from homology"/>
<evidence type="ECO:0000313" key="5">
    <source>
        <dbReference type="EMBL" id="MCW2309025.1"/>
    </source>
</evidence>
<dbReference type="EMBL" id="JAOQNS010000010">
    <property type="protein sequence ID" value="MCW2309025.1"/>
    <property type="molecule type" value="Genomic_DNA"/>
</dbReference>
<dbReference type="CDD" id="cd13603">
    <property type="entry name" value="PBP2_TRAP_Siap_TeaA_like"/>
    <property type="match status" value="1"/>
</dbReference>
<gene>
    <name evidence="5" type="ORF">M2319_003376</name>
</gene>
<organism evidence="5 6">
    <name type="scientific">Rhodobium gokarnense</name>
    <dbReference type="NCBI Taxonomy" id="364296"/>
    <lineage>
        <taxon>Bacteria</taxon>
        <taxon>Pseudomonadati</taxon>
        <taxon>Pseudomonadota</taxon>
        <taxon>Alphaproteobacteria</taxon>
        <taxon>Hyphomicrobiales</taxon>
        <taxon>Rhodobiaceae</taxon>
        <taxon>Rhodobium</taxon>
    </lineage>
</organism>
<evidence type="ECO:0000256" key="1">
    <source>
        <dbReference type="ARBA" id="ARBA00009023"/>
    </source>
</evidence>
<dbReference type="RefSeq" id="WP_264602618.1">
    <property type="nucleotide sequence ID" value="NZ_JAOQNS010000010.1"/>
</dbReference>
<sequence length="328" mass="36586">MFKPIIGVLALVAASAISFTAHAAEVTIRFPIEYSLEITPGKANAEFKQLVEERSNGRIEVKLFPNGSLYKGLDLVQAVLRGDAEMTTLIQAYWSALSPKTAVFELPYVFPTKESFYRAVDDGFFQVAYSEVEEKGAKLITVLPFDYLVPGARDTAIIEPTDFKGLKFRGLGKVNLAMLELLGATPVSLNFAEVSPAIQQGLIDGLNVPTDNYMIYKWNETIKNVTYAPYYIAYYPWTVNAEWWNGLDPELRDIIQKAATDVAVKYRPIAAANSEKAIADMQAAGVNVHVQTPEDIEKWIAATQPVWDQFKGQIGEDLIDRVLTYREE</sequence>
<keyword evidence="2" id="KW-0813">Transport</keyword>
<evidence type="ECO:0000313" key="6">
    <source>
        <dbReference type="Proteomes" id="UP001209755"/>
    </source>
</evidence>
<dbReference type="PANTHER" id="PTHR33376:SF7">
    <property type="entry name" value="C4-DICARBOXYLATE-BINDING PROTEIN DCTB"/>
    <property type="match status" value="1"/>
</dbReference>
<comment type="similarity">
    <text evidence="1">Belongs to the bacterial solute-binding protein 7 family.</text>
</comment>
<dbReference type="Pfam" id="PF03480">
    <property type="entry name" value="DctP"/>
    <property type="match status" value="1"/>
</dbReference>
<dbReference type="NCBIfam" id="NF037995">
    <property type="entry name" value="TRAP_S1"/>
    <property type="match status" value="1"/>
</dbReference>
<reference evidence="6" key="1">
    <citation type="submission" date="2023-07" db="EMBL/GenBank/DDBJ databases">
        <title>Genome sequencing of Purple Non-Sulfur Bacteria from various extreme environments.</title>
        <authorList>
            <person name="Mayer M."/>
        </authorList>
    </citation>
    <scope>NUCLEOTIDE SEQUENCE [LARGE SCALE GENOMIC DNA]</scope>
    <source>
        <strain evidence="6">DSM 17935</strain>
    </source>
</reference>
<dbReference type="InterPro" id="IPR038404">
    <property type="entry name" value="TRAP_DctP_sf"/>
</dbReference>
<keyword evidence="3 4" id="KW-0732">Signal</keyword>
<protein>
    <submittedName>
        <fullName evidence="5">C4-dicarboxylate-binding protein DctP</fullName>
    </submittedName>
</protein>
<evidence type="ECO:0000256" key="4">
    <source>
        <dbReference type="SAM" id="SignalP"/>
    </source>
</evidence>
<keyword evidence="6" id="KW-1185">Reference proteome</keyword>
<comment type="caution">
    <text evidence="5">The sequence shown here is derived from an EMBL/GenBank/DDBJ whole genome shotgun (WGS) entry which is preliminary data.</text>
</comment>
<name>A0ABT3HF44_9HYPH</name>
<dbReference type="InterPro" id="IPR018389">
    <property type="entry name" value="DctP_fam"/>
</dbReference>
<evidence type="ECO:0000256" key="3">
    <source>
        <dbReference type="ARBA" id="ARBA00022729"/>
    </source>
</evidence>